<proteinExistence type="predicted"/>
<accession>A0A0F9RBN4</accession>
<evidence type="ECO:0000313" key="1">
    <source>
        <dbReference type="EMBL" id="KKN52289.1"/>
    </source>
</evidence>
<protein>
    <submittedName>
        <fullName evidence="1">Uncharacterized protein</fullName>
    </submittedName>
</protein>
<dbReference type="EMBL" id="LAZR01001025">
    <property type="protein sequence ID" value="KKN52289.1"/>
    <property type="molecule type" value="Genomic_DNA"/>
</dbReference>
<reference evidence="1" key="1">
    <citation type="journal article" date="2015" name="Nature">
        <title>Complex archaea that bridge the gap between prokaryotes and eukaryotes.</title>
        <authorList>
            <person name="Spang A."/>
            <person name="Saw J.H."/>
            <person name="Jorgensen S.L."/>
            <person name="Zaremba-Niedzwiedzka K."/>
            <person name="Martijn J."/>
            <person name="Lind A.E."/>
            <person name="van Eijk R."/>
            <person name="Schleper C."/>
            <person name="Guy L."/>
            <person name="Ettema T.J."/>
        </authorList>
    </citation>
    <scope>NUCLEOTIDE SEQUENCE</scope>
</reference>
<dbReference type="AlphaFoldDB" id="A0A0F9RBN4"/>
<gene>
    <name evidence="1" type="ORF">LCGC14_0613840</name>
</gene>
<sequence length="62" mass="6953">MGENVTATKTKEVVHVVEITATNSVWMVIRSQLREGINQVGFTGNAYIVELERALDDLDFNE</sequence>
<organism evidence="1">
    <name type="scientific">marine sediment metagenome</name>
    <dbReference type="NCBI Taxonomy" id="412755"/>
    <lineage>
        <taxon>unclassified sequences</taxon>
        <taxon>metagenomes</taxon>
        <taxon>ecological metagenomes</taxon>
    </lineage>
</organism>
<name>A0A0F9RBN4_9ZZZZ</name>
<comment type="caution">
    <text evidence="1">The sequence shown here is derived from an EMBL/GenBank/DDBJ whole genome shotgun (WGS) entry which is preliminary data.</text>
</comment>